<protein>
    <submittedName>
        <fullName evidence="6">Sporulation membrane protein YtaF</fullName>
    </submittedName>
</protein>
<gene>
    <name evidence="6" type="ORF">CP373A1_15415</name>
</gene>
<proteinExistence type="predicted"/>
<feature type="transmembrane region" description="Helical" evidence="5">
    <location>
        <begin position="190"/>
        <end position="206"/>
    </location>
</feature>
<feature type="transmembrane region" description="Helical" evidence="5">
    <location>
        <begin position="6"/>
        <end position="23"/>
    </location>
</feature>
<feature type="transmembrane region" description="Helical" evidence="5">
    <location>
        <begin position="35"/>
        <end position="55"/>
    </location>
</feature>
<feature type="transmembrane region" description="Helical" evidence="5">
    <location>
        <begin position="133"/>
        <end position="150"/>
    </location>
</feature>
<dbReference type="Proteomes" id="UP000092714">
    <property type="component" value="Unassembled WGS sequence"/>
</dbReference>
<organism evidence="6 7">
    <name type="scientific">Clostridium paraputrificum</name>
    <dbReference type="NCBI Taxonomy" id="29363"/>
    <lineage>
        <taxon>Bacteria</taxon>
        <taxon>Bacillati</taxon>
        <taxon>Bacillota</taxon>
        <taxon>Clostridia</taxon>
        <taxon>Eubacteriales</taxon>
        <taxon>Clostridiaceae</taxon>
        <taxon>Clostridium</taxon>
    </lineage>
</organism>
<evidence type="ECO:0000256" key="4">
    <source>
        <dbReference type="ARBA" id="ARBA00023136"/>
    </source>
</evidence>
<evidence type="ECO:0000256" key="3">
    <source>
        <dbReference type="ARBA" id="ARBA00022989"/>
    </source>
</evidence>
<comment type="caution">
    <text evidence="6">The sequence shown here is derived from an EMBL/GenBank/DDBJ whole genome shotgun (WGS) entry which is preliminary data.</text>
</comment>
<dbReference type="PANTHER" id="PTHR35529">
    <property type="entry name" value="MANGANESE EFFLUX PUMP MNTP-RELATED"/>
    <property type="match status" value="1"/>
</dbReference>
<keyword evidence="1" id="KW-1003">Cell membrane</keyword>
<reference evidence="6 7" key="1">
    <citation type="submission" date="2016-06" db="EMBL/GenBank/DDBJ databases">
        <authorList>
            <person name="Kjaerup R.B."/>
            <person name="Dalgaard T.S."/>
            <person name="Juul-Madsen H.R."/>
        </authorList>
    </citation>
    <scope>NUCLEOTIDE SEQUENCE [LARGE SCALE GENOMIC DNA]</scope>
    <source>
        <strain evidence="6 7">373-A1</strain>
    </source>
</reference>
<evidence type="ECO:0000313" key="7">
    <source>
        <dbReference type="Proteomes" id="UP000092714"/>
    </source>
</evidence>
<sequence>MIESLLLVSSICIDAFVASMAYGSNKIKIPIISSIVISIVGSVILGISLFIGGLIKDFLPGTLPITLSFSILMVLGIYRLFESLFKTYIQKHLNKEKSFSFRLFDFNFILQVYADETKADLDKSKELSVKESLYLAIALSFDSLAVGFGSSLAGSAYIQTILLCFLIGFLAVIVGSFIGKKLVEKSNINLSWLSGVILMVLAISKII</sequence>
<evidence type="ECO:0000313" key="6">
    <source>
        <dbReference type="EMBL" id="OBY09489.1"/>
    </source>
</evidence>
<dbReference type="AlphaFoldDB" id="A0A174WCR2"/>
<feature type="transmembrane region" description="Helical" evidence="5">
    <location>
        <begin position="61"/>
        <end position="81"/>
    </location>
</feature>
<dbReference type="GeneID" id="42777164"/>
<dbReference type="RefSeq" id="WP_027099315.1">
    <property type="nucleotide sequence ID" value="NZ_CABHIH010000001.1"/>
</dbReference>
<evidence type="ECO:0000256" key="2">
    <source>
        <dbReference type="ARBA" id="ARBA00022692"/>
    </source>
</evidence>
<feature type="transmembrane region" description="Helical" evidence="5">
    <location>
        <begin position="156"/>
        <end position="178"/>
    </location>
</feature>
<dbReference type="PANTHER" id="PTHR35529:SF2">
    <property type="entry name" value="SPORULATION PROTEIN YTAF-RELATED"/>
    <property type="match status" value="1"/>
</dbReference>
<name>A0A174WCR2_9CLOT</name>
<evidence type="ECO:0000256" key="5">
    <source>
        <dbReference type="SAM" id="Phobius"/>
    </source>
</evidence>
<evidence type="ECO:0000256" key="1">
    <source>
        <dbReference type="ARBA" id="ARBA00022475"/>
    </source>
</evidence>
<dbReference type="OrthoDB" id="1650809at2"/>
<dbReference type="InterPro" id="IPR003810">
    <property type="entry name" value="Mntp/YtaF"/>
</dbReference>
<accession>A0A174WCR2</accession>
<keyword evidence="7" id="KW-1185">Reference proteome</keyword>
<dbReference type="NCBIfam" id="TIGR02840">
    <property type="entry name" value="spore_YtaF"/>
    <property type="match status" value="1"/>
</dbReference>
<keyword evidence="4 5" id="KW-0472">Membrane</keyword>
<keyword evidence="3 5" id="KW-1133">Transmembrane helix</keyword>
<dbReference type="Pfam" id="PF02659">
    <property type="entry name" value="Mntp"/>
    <property type="match status" value="1"/>
</dbReference>
<dbReference type="EMBL" id="MAPZ01000031">
    <property type="protein sequence ID" value="OBY09489.1"/>
    <property type="molecule type" value="Genomic_DNA"/>
</dbReference>
<keyword evidence="2 5" id="KW-0812">Transmembrane</keyword>
<dbReference type="InterPro" id="IPR014205">
    <property type="entry name" value="Spore_YtaF"/>
</dbReference>
<dbReference type="eggNOG" id="COG1971">
    <property type="taxonomic scope" value="Bacteria"/>
</dbReference>